<dbReference type="OrthoDB" id="5429992at2"/>
<dbReference type="InterPro" id="IPR016032">
    <property type="entry name" value="Sig_transdc_resp-reg_C-effctor"/>
</dbReference>
<dbReference type="GO" id="GO:0003677">
    <property type="term" value="F:DNA binding"/>
    <property type="evidence" value="ECO:0007669"/>
    <property type="project" value="UniProtKB-KW"/>
</dbReference>
<protein>
    <submittedName>
        <fullName evidence="6">Regulatory protein, luxR family</fullName>
    </submittedName>
</protein>
<evidence type="ECO:0000256" key="4">
    <source>
        <dbReference type="SAM" id="Coils"/>
    </source>
</evidence>
<dbReference type="GO" id="GO:0006355">
    <property type="term" value="P:regulation of DNA-templated transcription"/>
    <property type="evidence" value="ECO:0007669"/>
    <property type="project" value="InterPro"/>
</dbReference>
<keyword evidence="2" id="KW-0238">DNA-binding</keyword>
<dbReference type="STRING" id="1121390.SAMN02746041_00850"/>
<dbReference type="Gene3D" id="1.10.10.10">
    <property type="entry name" value="Winged helix-like DNA-binding domain superfamily/Winged helix DNA-binding domain"/>
    <property type="match status" value="1"/>
</dbReference>
<organism evidence="6 7">
    <name type="scientific">Desulfacinum hydrothermale DSM 13146</name>
    <dbReference type="NCBI Taxonomy" id="1121390"/>
    <lineage>
        <taxon>Bacteria</taxon>
        <taxon>Pseudomonadati</taxon>
        <taxon>Thermodesulfobacteriota</taxon>
        <taxon>Syntrophobacteria</taxon>
        <taxon>Syntrophobacterales</taxon>
        <taxon>Syntrophobacteraceae</taxon>
        <taxon>Desulfacinum</taxon>
    </lineage>
</organism>
<accession>A0A1W1X8U0</accession>
<dbReference type="PRINTS" id="PR00038">
    <property type="entry name" value="HTHLUXR"/>
</dbReference>
<reference evidence="6 7" key="1">
    <citation type="submission" date="2017-04" db="EMBL/GenBank/DDBJ databases">
        <authorList>
            <person name="Afonso C.L."/>
            <person name="Miller P.J."/>
            <person name="Scott M.A."/>
            <person name="Spackman E."/>
            <person name="Goraichik I."/>
            <person name="Dimitrov K.M."/>
            <person name="Suarez D.L."/>
            <person name="Swayne D.E."/>
        </authorList>
    </citation>
    <scope>NUCLEOTIDE SEQUENCE [LARGE SCALE GENOMIC DNA]</scope>
    <source>
        <strain evidence="6 7">DSM 13146</strain>
    </source>
</reference>
<keyword evidence="1" id="KW-0805">Transcription regulation</keyword>
<proteinExistence type="predicted"/>
<dbReference type="InterPro" id="IPR035965">
    <property type="entry name" value="PAS-like_dom_sf"/>
</dbReference>
<dbReference type="AlphaFoldDB" id="A0A1W1X8U0"/>
<dbReference type="InterPro" id="IPR000792">
    <property type="entry name" value="Tscrpt_reg_LuxR_C"/>
</dbReference>
<dbReference type="Pfam" id="PF00196">
    <property type="entry name" value="GerE"/>
    <property type="match status" value="1"/>
</dbReference>
<dbReference type="Gene3D" id="3.30.450.20">
    <property type="entry name" value="PAS domain"/>
    <property type="match status" value="1"/>
</dbReference>
<dbReference type="PANTHER" id="PTHR44688:SF16">
    <property type="entry name" value="DNA-BINDING TRANSCRIPTIONAL ACTIVATOR DEVR_DOSR"/>
    <property type="match status" value="1"/>
</dbReference>
<evidence type="ECO:0000313" key="6">
    <source>
        <dbReference type="EMBL" id="SMC20250.1"/>
    </source>
</evidence>
<name>A0A1W1X8U0_9BACT</name>
<dbReference type="EMBL" id="FWXF01000003">
    <property type="protein sequence ID" value="SMC20250.1"/>
    <property type="molecule type" value="Genomic_DNA"/>
</dbReference>
<keyword evidence="7" id="KW-1185">Reference proteome</keyword>
<dbReference type="SMART" id="SM00421">
    <property type="entry name" value="HTH_LUXR"/>
    <property type="match status" value="1"/>
</dbReference>
<dbReference type="PANTHER" id="PTHR44688">
    <property type="entry name" value="DNA-BINDING TRANSCRIPTIONAL ACTIVATOR DEVR_DOSR"/>
    <property type="match status" value="1"/>
</dbReference>
<dbReference type="Proteomes" id="UP000192783">
    <property type="component" value="Unassembled WGS sequence"/>
</dbReference>
<dbReference type="SUPFAM" id="SSF55785">
    <property type="entry name" value="PYP-like sensor domain (PAS domain)"/>
    <property type="match status" value="1"/>
</dbReference>
<evidence type="ECO:0000256" key="2">
    <source>
        <dbReference type="ARBA" id="ARBA00023125"/>
    </source>
</evidence>
<keyword evidence="4" id="KW-0175">Coiled coil</keyword>
<dbReference type="SUPFAM" id="SSF46894">
    <property type="entry name" value="C-terminal effector domain of the bipartite response regulators"/>
    <property type="match status" value="1"/>
</dbReference>
<dbReference type="PROSITE" id="PS50043">
    <property type="entry name" value="HTH_LUXR_2"/>
    <property type="match status" value="1"/>
</dbReference>
<evidence type="ECO:0000259" key="5">
    <source>
        <dbReference type="PROSITE" id="PS50043"/>
    </source>
</evidence>
<evidence type="ECO:0000256" key="3">
    <source>
        <dbReference type="ARBA" id="ARBA00023163"/>
    </source>
</evidence>
<gene>
    <name evidence="6" type="ORF">SAMN02746041_00850</name>
</gene>
<dbReference type="CDD" id="cd06170">
    <property type="entry name" value="LuxR_C_like"/>
    <property type="match status" value="1"/>
</dbReference>
<dbReference type="InterPro" id="IPR036388">
    <property type="entry name" value="WH-like_DNA-bd_sf"/>
</dbReference>
<evidence type="ECO:0000256" key="1">
    <source>
        <dbReference type="ARBA" id="ARBA00023015"/>
    </source>
</evidence>
<sequence length="309" mass="35220">MVDERPRDCLNRLQRRGLSPCGWKPVNQASFQLPTPFLDCLSAHVAILDGTGTILWVNRAWKEYGQANGYRGPEGAVGLNYLEECRRAVSRGDQTAQSVHDALQSLLKTASGEVRIPYDCHSPDRKRWFMLRAFPLQGYPLTQAVVVAHEDVTELMLAREELQGQRAKLEQMNLVLRELLDRREQDQKVLKEAVAENVNRRLIPLAESLRAHLKTQPARTLLDRLEQGLREIASPFVRRLGLSARGLTARELEVAELIRNGHSSKEIAQMLHISEKAVAFHRGNLRRKLGLKNRRESLRVRLLALERPE</sequence>
<feature type="domain" description="HTH luxR-type" evidence="5">
    <location>
        <begin position="240"/>
        <end position="305"/>
    </location>
</feature>
<feature type="coiled-coil region" evidence="4">
    <location>
        <begin position="152"/>
        <end position="196"/>
    </location>
</feature>
<evidence type="ECO:0000313" key="7">
    <source>
        <dbReference type="Proteomes" id="UP000192783"/>
    </source>
</evidence>
<keyword evidence="3" id="KW-0804">Transcription</keyword>